<dbReference type="Proteomes" id="UP000182345">
    <property type="component" value="Unassembled WGS sequence"/>
</dbReference>
<proteinExistence type="predicted"/>
<dbReference type="Gene3D" id="3.30.70.2970">
    <property type="entry name" value="Protein of unknown function (DUF541), domain 2"/>
    <property type="match status" value="1"/>
</dbReference>
<dbReference type="Gene3D" id="3.30.110.170">
    <property type="entry name" value="Protein of unknown function (DUF541), domain 1"/>
    <property type="match status" value="1"/>
</dbReference>
<protein>
    <recommendedName>
        <fullName evidence="4">SIMPL domain-containing protein</fullName>
    </recommendedName>
</protein>
<dbReference type="EMBL" id="MNUK01000036">
    <property type="protein sequence ID" value="OIN91722.1"/>
    <property type="molecule type" value="Genomic_DNA"/>
</dbReference>
<evidence type="ECO:0000256" key="1">
    <source>
        <dbReference type="SAM" id="Phobius"/>
    </source>
</evidence>
<dbReference type="InterPro" id="IPR052022">
    <property type="entry name" value="26kDa_periplasmic_antigen"/>
</dbReference>
<evidence type="ECO:0000313" key="3">
    <source>
        <dbReference type="Proteomes" id="UP000182345"/>
    </source>
</evidence>
<dbReference type="AlphaFoldDB" id="A0A1J4RZ50"/>
<comment type="caution">
    <text evidence="2">The sequence shown here is derived from an EMBL/GenBank/DDBJ whole genome shotgun (WGS) entry which is preliminary data.</text>
</comment>
<dbReference type="Pfam" id="PF04402">
    <property type="entry name" value="SIMPL"/>
    <property type="match status" value="1"/>
</dbReference>
<gene>
    <name evidence="2" type="ORF">AUJ42_01360</name>
</gene>
<sequence>MNKSELDAFIRWILGGLMVLGALYFFPWGDITWGRVIMKSEAVVTVTGYAESDEKNQIAEFSAGVNAINDNKETAINEVNTKMAALIKAVKASGVADADIQTEQVNVYQMQERVETTIYPPQPGKVVMGQWSASNSTGITLRDVSKAGQLTDLLNASEATNIYGPNFQLDTSKQADDKLIGLAVADARKKAEVMAAASGAKLGRVISINESGQASSVYPLMYRAESAKSDLSVPAPVEIGTTKISKTVTVVWSLR</sequence>
<reference evidence="2 3" key="1">
    <citation type="journal article" date="2016" name="Environ. Microbiol.">
        <title>Genomic resolution of a cold subsurface aquifer community provides metabolic insights for novel microbes adapted to high CO concentrations.</title>
        <authorList>
            <person name="Probst A.J."/>
            <person name="Castelle C.J."/>
            <person name="Singh A."/>
            <person name="Brown C.T."/>
            <person name="Anantharaman K."/>
            <person name="Sharon I."/>
            <person name="Hug L.A."/>
            <person name="Burstein D."/>
            <person name="Emerson J.B."/>
            <person name="Thomas B.C."/>
            <person name="Banfield J.F."/>
        </authorList>
    </citation>
    <scope>NUCLEOTIDE SEQUENCE [LARGE SCALE GENOMIC DNA]</scope>
    <source>
        <strain evidence="2">CG1_02_44_10</strain>
    </source>
</reference>
<organism evidence="2 3">
    <name type="scientific">Candidatus Collierbacteria bacterium CG1_02_44_10</name>
    <dbReference type="NCBI Taxonomy" id="1805087"/>
    <lineage>
        <taxon>Bacteria</taxon>
        <taxon>Candidatus Collieribacteriota</taxon>
    </lineage>
</organism>
<dbReference type="GO" id="GO:0006974">
    <property type="term" value="P:DNA damage response"/>
    <property type="evidence" value="ECO:0007669"/>
    <property type="project" value="TreeGrafter"/>
</dbReference>
<keyword evidence="1" id="KW-1133">Transmembrane helix</keyword>
<evidence type="ECO:0000313" key="2">
    <source>
        <dbReference type="EMBL" id="OIN91722.1"/>
    </source>
</evidence>
<keyword evidence="1" id="KW-0812">Transmembrane</keyword>
<name>A0A1J4RZ50_9BACT</name>
<dbReference type="InterPro" id="IPR007497">
    <property type="entry name" value="SIMPL/DUF541"/>
</dbReference>
<dbReference type="PANTHER" id="PTHR34387:SF2">
    <property type="entry name" value="SLR1258 PROTEIN"/>
    <property type="match status" value="1"/>
</dbReference>
<dbReference type="PANTHER" id="PTHR34387">
    <property type="entry name" value="SLR1258 PROTEIN"/>
    <property type="match status" value="1"/>
</dbReference>
<accession>A0A1J4RZ50</accession>
<feature type="transmembrane region" description="Helical" evidence="1">
    <location>
        <begin position="12"/>
        <end position="29"/>
    </location>
</feature>
<keyword evidence="1" id="KW-0472">Membrane</keyword>
<evidence type="ECO:0008006" key="4">
    <source>
        <dbReference type="Google" id="ProtNLM"/>
    </source>
</evidence>